<feature type="domain" description="RNA polymerase Rpb1" evidence="7">
    <location>
        <begin position="2"/>
        <end position="212"/>
    </location>
</feature>
<dbReference type="GO" id="GO:0000428">
    <property type="term" value="C:DNA-directed RNA polymerase complex"/>
    <property type="evidence" value="ECO:0007669"/>
    <property type="project" value="UniProtKB-KW"/>
</dbReference>
<dbReference type="Pfam" id="PF04998">
    <property type="entry name" value="RNA_pol_Rpb1_5"/>
    <property type="match status" value="1"/>
</dbReference>
<dbReference type="GO" id="GO:0006351">
    <property type="term" value="P:DNA-templated transcription"/>
    <property type="evidence" value="ECO:0007669"/>
    <property type="project" value="InterPro"/>
</dbReference>
<evidence type="ECO:0000313" key="9">
    <source>
        <dbReference type="Proteomes" id="UP000254802"/>
    </source>
</evidence>
<evidence type="ECO:0000259" key="7">
    <source>
        <dbReference type="Pfam" id="PF04998"/>
    </source>
</evidence>
<keyword evidence="3 8" id="KW-0808">Transferase</keyword>
<gene>
    <name evidence="8" type="primary">rpoC_3</name>
    <name evidence="8" type="ORF">NCTC10638_00586</name>
</gene>
<dbReference type="PANTHER" id="PTHR19376">
    <property type="entry name" value="DNA-DIRECTED RNA POLYMERASE"/>
    <property type="match status" value="1"/>
</dbReference>
<dbReference type="Gene3D" id="2.40.50.100">
    <property type="match status" value="2"/>
</dbReference>
<evidence type="ECO:0000313" key="8">
    <source>
        <dbReference type="EMBL" id="STY59416.1"/>
    </source>
</evidence>
<evidence type="ECO:0000256" key="6">
    <source>
        <dbReference type="ARBA" id="ARBA00048552"/>
    </source>
</evidence>
<accession>A0A378MVD1</accession>
<dbReference type="EMBL" id="UGPN01000002">
    <property type="protein sequence ID" value="STY59416.1"/>
    <property type="molecule type" value="Genomic_DNA"/>
</dbReference>
<dbReference type="PANTHER" id="PTHR19376:SF54">
    <property type="entry name" value="DNA-DIRECTED RNA POLYMERASE SUBUNIT BETA"/>
    <property type="match status" value="1"/>
</dbReference>
<comment type="catalytic activity">
    <reaction evidence="6">
        <text>RNA(n) + a ribonucleoside 5'-triphosphate = RNA(n+1) + diphosphate</text>
        <dbReference type="Rhea" id="RHEA:21248"/>
        <dbReference type="Rhea" id="RHEA-COMP:14527"/>
        <dbReference type="Rhea" id="RHEA-COMP:17342"/>
        <dbReference type="ChEBI" id="CHEBI:33019"/>
        <dbReference type="ChEBI" id="CHEBI:61557"/>
        <dbReference type="ChEBI" id="CHEBI:140395"/>
        <dbReference type="EC" id="2.7.7.6"/>
    </reaction>
</comment>
<organism evidence="8 9">
    <name type="scientific">Mannheimia haemolytica</name>
    <name type="common">Pasteurella haemolytica</name>
    <dbReference type="NCBI Taxonomy" id="75985"/>
    <lineage>
        <taxon>Bacteria</taxon>
        <taxon>Pseudomonadati</taxon>
        <taxon>Pseudomonadota</taxon>
        <taxon>Gammaproteobacteria</taxon>
        <taxon>Pasteurellales</taxon>
        <taxon>Pasteurellaceae</taxon>
        <taxon>Mannheimia</taxon>
    </lineage>
</organism>
<evidence type="ECO:0000256" key="1">
    <source>
        <dbReference type="ARBA" id="ARBA00012418"/>
    </source>
</evidence>
<dbReference type="EC" id="2.7.7.6" evidence="1"/>
<dbReference type="InterPro" id="IPR007081">
    <property type="entry name" value="RNA_pol_Rpb1_5"/>
</dbReference>
<dbReference type="AlphaFoldDB" id="A0A378MVD1"/>
<sequence length="338" mass="36148">MAQDLVIIEDDCGTHEGIVMTPLIEGGDVKEALRDRVLGRVVAEDVLKPGTDEVLIPRNTLLDEKWCDVVDRESVDVIKVRSVVTCDTDFGVCAKCYGRDLARGHLINQGEAVGVIAAQSIGEPGTQLTMRTFHIGGAASAAAKESSIQVKNAGTIKLTNAKFVTNKEGKIVLTSRNTELTVIDTFGRTKENYKVPYGAVLSKHDGAEVAVGEVVANWDPHTMPVISEVSGRIQFSDIVDGLTVTRQTDELTGLSSIVVQDVGERATAGKDLRPALRLVDSNGKDILIPGTDVAAQYFLPGKAIVTLDDGAEIEVGEALARIPQESVGRKILPVVFHA</sequence>
<evidence type="ECO:0000256" key="3">
    <source>
        <dbReference type="ARBA" id="ARBA00022679"/>
    </source>
</evidence>
<proteinExistence type="predicted"/>
<dbReference type="Proteomes" id="UP000254802">
    <property type="component" value="Unassembled WGS sequence"/>
</dbReference>
<evidence type="ECO:0000256" key="2">
    <source>
        <dbReference type="ARBA" id="ARBA00022478"/>
    </source>
</evidence>
<dbReference type="GO" id="GO:0003899">
    <property type="term" value="F:DNA-directed RNA polymerase activity"/>
    <property type="evidence" value="ECO:0007669"/>
    <property type="project" value="UniProtKB-EC"/>
</dbReference>
<keyword evidence="5" id="KW-0804">Transcription</keyword>
<keyword evidence="2 8" id="KW-0240">DNA-directed RNA polymerase</keyword>
<dbReference type="GO" id="GO:0003677">
    <property type="term" value="F:DNA binding"/>
    <property type="evidence" value="ECO:0007669"/>
    <property type="project" value="InterPro"/>
</dbReference>
<dbReference type="SUPFAM" id="SSF64484">
    <property type="entry name" value="beta and beta-prime subunits of DNA dependent RNA-polymerase"/>
    <property type="match status" value="1"/>
</dbReference>
<name>A0A378MVD1_MANHA</name>
<dbReference type="InterPro" id="IPR045867">
    <property type="entry name" value="DNA-dir_RpoC_beta_prime"/>
</dbReference>
<evidence type="ECO:0000256" key="4">
    <source>
        <dbReference type="ARBA" id="ARBA00022695"/>
    </source>
</evidence>
<keyword evidence="4 8" id="KW-0548">Nucleotidyltransferase</keyword>
<evidence type="ECO:0000256" key="5">
    <source>
        <dbReference type="ARBA" id="ARBA00023163"/>
    </source>
</evidence>
<reference evidence="8 9" key="1">
    <citation type="submission" date="2018-06" db="EMBL/GenBank/DDBJ databases">
        <authorList>
            <consortium name="Pathogen Informatics"/>
            <person name="Doyle S."/>
        </authorList>
    </citation>
    <scope>NUCLEOTIDE SEQUENCE [LARGE SCALE GENOMIC DNA]</scope>
    <source>
        <strain evidence="8 9">NCTC10638</strain>
    </source>
</reference>
<protein>
    <recommendedName>
        <fullName evidence="1">DNA-directed RNA polymerase</fullName>
        <ecNumber evidence="1">2.7.7.6</ecNumber>
    </recommendedName>
</protein>